<feature type="transmembrane region" description="Helical" evidence="6">
    <location>
        <begin position="214"/>
        <end position="234"/>
    </location>
</feature>
<evidence type="ECO:0000256" key="6">
    <source>
        <dbReference type="RuleBase" id="RU363077"/>
    </source>
</evidence>
<dbReference type="PANTHER" id="PTHR31218">
    <property type="entry name" value="WAT1-RELATED PROTEIN"/>
    <property type="match status" value="1"/>
</dbReference>
<dbReference type="InterPro" id="IPR030184">
    <property type="entry name" value="WAT1-related"/>
</dbReference>
<dbReference type="OrthoDB" id="1718296at2759"/>
<feature type="transmembrane region" description="Helical" evidence="6">
    <location>
        <begin position="279"/>
        <end position="299"/>
    </location>
</feature>
<dbReference type="Pfam" id="PF00892">
    <property type="entry name" value="EamA"/>
    <property type="match status" value="2"/>
</dbReference>
<dbReference type="GO" id="GO:0016020">
    <property type="term" value="C:membrane"/>
    <property type="evidence" value="ECO:0007669"/>
    <property type="project" value="UniProtKB-SubCell"/>
</dbReference>
<feature type="transmembrane region" description="Helical" evidence="6">
    <location>
        <begin position="130"/>
        <end position="149"/>
    </location>
</feature>
<organism evidence="8 9">
    <name type="scientific">Trema orientale</name>
    <name type="common">Charcoal tree</name>
    <name type="synonym">Celtis orientalis</name>
    <dbReference type="NCBI Taxonomy" id="63057"/>
    <lineage>
        <taxon>Eukaryota</taxon>
        <taxon>Viridiplantae</taxon>
        <taxon>Streptophyta</taxon>
        <taxon>Embryophyta</taxon>
        <taxon>Tracheophyta</taxon>
        <taxon>Spermatophyta</taxon>
        <taxon>Magnoliopsida</taxon>
        <taxon>eudicotyledons</taxon>
        <taxon>Gunneridae</taxon>
        <taxon>Pentapetalae</taxon>
        <taxon>rosids</taxon>
        <taxon>fabids</taxon>
        <taxon>Rosales</taxon>
        <taxon>Cannabaceae</taxon>
        <taxon>Trema</taxon>
    </lineage>
</organism>
<name>A0A2P5ED99_TREOI</name>
<feature type="transmembrane region" description="Helical" evidence="6">
    <location>
        <begin position="96"/>
        <end position="118"/>
    </location>
</feature>
<dbReference type="InterPro" id="IPR037185">
    <property type="entry name" value="EmrE-like"/>
</dbReference>
<evidence type="ECO:0000256" key="1">
    <source>
        <dbReference type="ARBA" id="ARBA00004141"/>
    </source>
</evidence>
<accession>A0A2P5ED99</accession>
<protein>
    <recommendedName>
        <fullName evidence="6">WAT1-related protein</fullName>
    </recommendedName>
</protein>
<evidence type="ECO:0000313" key="8">
    <source>
        <dbReference type="EMBL" id="PON83503.1"/>
    </source>
</evidence>
<dbReference type="SUPFAM" id="SSF103481">
    <property type="entry name" value="Multidrug resistance efflux transporter EmrE"/>
    <property type="match status" value="2"/>
</dbReference>
<gene>
    <name evidence="8" type="primary">TorWAT36</name>
    <name evidence="8" type="ORF">TorRG33x02_206580</name>
</gene>
<evidence type="ECO:0000259" key="7">
    <source>
        <dbReference type="Pfam" id="PF00892"/>
    </source>
</evidence>
<feature type="transmembrane region" description="Helical" evidence="6">
    <location>
        <begin position="246"/>
        <end position="267"/>
    </location>
</feature>
<dbReference type="InParanoid" id="A0A2P5ED99"/>
<feature type="transmembrane region" description="Helical" evidence="6">
    <location>
        <begin position="68"/>
        <end position="90"/>
    </location>
</feature>
<dbReference type="EMBL" id="JXTC01000177">
    <property type="protein sequence ID" value="PON83503.1"/>
    <property type="molecule type" value="Genomic_DNA"/>
</dbReference>
<evidence type="ECO:0000313" key="9">
    <source>
        <dbReference type="Proteomes" id="UP000237000"/>
    </source>
</evidence>
<dbReference type="InterPro" id="IPR000620">
    <property type="entry name" value="EamA_dom"/>
</dbReference>
<feature type="transmembrane region" description="Helical" evidence="6">
    <location>
        <begin position="182"/>
        <end position="202"/>
    </location>
</feature>
<comment type="subcellular location">
    <subcellularLocation>
        <location evidence="1 6">Membrane</location>
        <topology evidence="1 6">Multi-pass membrane protein</topology>
    </subcellularLocation>
</comment>
<evidence type="ECO:0000256" key="2">
    <source>
        <dbReference type="ARBA" id="ARBA00007635"/>
    </source>
</evidence>
<reference evidence="9" key="1">
    <citation type="submission" date="2016-06" db="EMBL/GenBank/DDBJ databases">
        <title>Parallel loss of symbiosis genes in relatives of nitrogen-fixing non-legume Parasponia.</title>
        <authorList>
            <person name="Van Velzen R."/>
            <person name="Holmer R."/>
            <person name="Bu F."/>
            <person name="Rutten L."/>
            <person name="Van Zeijl A."/>
            <person name="Liu W."/>
            <person name="Santuari L."/>
            <person name="Cao Q."/>
            <person name="Sharma T."/>
            <person name="Shen D."/>
            <person name="Roswanjaya Y."/>
            <person name="Wardhani T."/>
            <person name="Kalhor M.S."/>
            <person name="Jansen J."/>
            <person name="Van den Hoogen J."/>
            <person name="Gungor B."/>
            <person name="Hartog M."/>
            <person name="Hontelez J."/>
            <person name="Verver J."/>
            <person name="Yang W.-C."/>
            <person name="Schijlen E."/>
            <person name="Repin R."/>
            <person name="Schilthuizen M."/>
            <person name="Schranz E."/>
            <person name="Heidstra R."/>
            <person name="Miyata K."/>
            <person name="Fedorova E."/>
            <person name="Kohlen W."/>
            <person name="Bisseling T."/>
            <person name="Smit S."/>
            <person name="Geurts R."/>
        </authorList>
    </citation>
    <scope>NUCLEOTIDE SEQUENCE [LARGE SCALE GENOMIC DNA]</scope>
    <source>
        <strain evidence="9">cv. RG33-2</strain>
    </source>
</reference>
<keyword evidence="3 6" id="KW-0812">Transmembrane</keyword>
<comment type="similarity">
    <text evidence="2 6">Belongs to the drug/metabolite transporter (DMT) superfamily. Plant drug/metabolite exporter (P-DME) (TC 2.A.7.4) family.</text>
</comment>
<feature type="domain" description="EamA" evidence="7">
    <location>
        <begin position="184"/>
        <end position="322"/>
    </location>
</feature>
<dbReference type="AlphaFoldDB" id="A0A2P5ED99"/>
<feature type="transmembrane region" description="Helical" evidence="6">
    <location>
        <begin position="7"/>
        <end position="28"/>
    </location>
</feature>
<evidence type="ECO:0000256" key="3">
    <source>
        <dbReference type="ARBA" id="ARBA00022692"/>
    </source>
</evidence>
<proteinExistence type="inferred from homology"/>
<dbReference type="GO" id="GO:0022857">
    <property type="term" value="F:transmembrane transporter activity"/>
    <property type="evidence" value="ECO:0007669"/>
    <property type="project" value="InterPro"/>
</dbReference>
<feature type="transmembrane region" description="Helical" evidence="6">
    <location>
        <begin position="305"/>
        <end position="323"/>
    </location>
</feature>
<evidence type="ECO:0000256" key="4">
    <source>
        <dbReference type="ARBA" id="ARBA00022989"/>
    </source>
</evidence>
<feature type="domain" description="EamA" evidence="7">
    <location>
        <begin position="6"/>
        <end position="146"/>
    </location>
</feature>
<comment type="caution">
    <text evidence="8">The sequence shown here is derived from an EMBL/GenBank/DDBJ whole genome shotgun (WGS) entry which is preliminary data.</text>
</comment>
<sequence>MEMKKTYLAVIVIQAIYAGMNLLSKAAFDGGMNNFIFVFYRQAAATAFLVPVAVFLEWKTAPPLSFVTFCKIFLLSLCGITLSLDIYGIALVYTSATLAAATTNCLPVITFFLALLFGMEALKLRTKPGIAKLIGIIICITGVSCLAFFKGPHFRILWHFHPFGDHHHSPQHPHHLSAGKSWIKGVFLMLLSNFFWGLFLVFQVEVMKSYPSKLLLTALQCLLSSVQSFAIAVAMERHPSQWELRWNVRLLAVAYCGIVVTGVTYYLQAWVIEKKGPVFLAMSTPLALIITILCSAILLGEVVTLGSILGGFLLILGLYSVLWGKTREQKTNAESSLPTEKENSELKEIVTKSII</sequence>
<feature type="transmembrane region" description="Helical" evidence="6">
    <location>
        <begin position="34"/>
        <end position="56"/>
    </location>
</feature>
<evidence type="ECO:0000256" key="5">
    <source>
        <dbReference type="ARBA" id="ARBA00023136"/>
    </source>
</evidence>
<dbReference type="Proteomes" id="UP000237000">
    <property type="component" value="Unassembled WGS sequence"/>
</dbReference>
<keyword evidence="5 6" id="KW-0472">Membrane</keyword>
<keyword evidence="9" id="KW-1185">Reference proteome</keyword>
<keyword evidence="4 6" id="KW-1133">Transmembrane helix</keyword>